<feature type="compositionally biased region" description="Low complexity" evidence="1">
    <location>
        <begin position="405"/>
        <end position="418"/>
    </location>
</feature>
<feature type="compositionally biased region" description="Basic and acidic residues" evidence="1">
    <location>
        <begin position="26"/>
        <end position="39"/>
    </location>
</feature>
<feature type="region of interest" description="Disordered" evidence="1">
    <location>
        <begin position="1"/>
        <end position="145"/>
    </location>
</feature>
<proteinExistence type="predicted"/>
<gene>
    <name evidence="2" type="ORF">Pfra01_001180100</name>
</gene>
<feature type="compositionally biased region" description="Basic residues" evidence="1">
    <location>
        <begin position="760"/>
        <end position="773"/>
    </location>
</feature>
<evidence type="ECO:0000313" key="2">
    <source>
        <dbReference type="EMBL" id="GMF39561.1"/>
    </source>
</evidence>
<feature type="compositionally biased region" description="Basic residues" evidence="1">
    <location>
        <begin position="387"/>
        <end position="404"/>
    </location>
</feature>
<protein>
    <submittedName>
        <fullName evidence="2">Unnamed protein product</fullName>
    </submittedName>
</protein>
<name>A0A9W6XHU3_9STRA</name>
<feature type="compositionally biased region" description="Low complexity" evidence="1">
    <location>
        <begin position="226"/>
        <end position="244"/>
    </location>
</feature>
<keyword evidence="3" id="KW-1185">Reference proteome</keyword>
<feature type="region of interest" description="Disordered" evidence="1">
    <location>
        <begin position="611"/>
        <end position="658"/>
    </location>
</feature>
<dbReference type="OrthoDB" id="129949at2759"/>
<reference evidence="2" key="1">
    <citation type="submission" date="2023-04" db="EMBL/GenBank/DDBJ databases">
        <title>Phytophthora fragariaefolia NBRC 109709.</title>
        <authorList>
            <person name="Ichikawa N."/>
            <person name="Sato H."/>
            <person name="Tonouchi N."/>
        </authorList>
    </citation>
    <scope>NUCLEOTIDE SEQUENCE</scope>
    <source>
        <strain evidence="2">NBRC 109709</strain>
    </source>
</reference>
<feature type="region of interest" description="Disordered" evidence="1">
    <location>
        <begin position="838"/>
        <end position="868"/>
    </location>
</feature>
<comment type="caution">
    <text evidence="2">The sequence shown here is derived from an EMBL/GenBank/DDBJ whole genome shotgun (WGS) entry which is preliminary data.</text>
</comment>
<feature type="compositionally biased region" description="Basic and acidic residues" evidence="1">
    <location>
        <begin position="73"/>
        <end position="84"/>
    </location>
</feature>
<feature type="compositionally biased region" description="Polar residues" evidence="1">
    <location>
        <begin position="1090"/>
        <end position="1102"/>
    </location>
</feature>
<feature type="compositionally biased region" description="Polar residues" evidence="1">
    <location>
        <begin position="1073"/>
        <end position="1082"/>
    </location>
</feature>
<feature type="compositionally biased region" description="Low complexity" evidence="1">
    <location>
        <begin position="798"/>
        <end position="808"/>
    </location>
</feature>
<feature type="region of interest" description="Disordered" evidence="1">
    <location>
        <begin position="223"/>
        <end position="245"/>
    </location>
</feature>
<feature type="region of interest" description="Disordered" evidence="1">
    <location>
        <begin position="1061"/>
        <end position="1102"/>
    </location>
</feature>
<sequence length="1122" mass="121624">MVPTATAGLHGPASASDDWQRQQQRRIQDELEQQQRELMELSQQQQQRDLHAQLQQMQAQIQHQQQHALRQHAQADRQAHRTPELRYAPGGLEQARWSNDAAMDPSGRSDMAARPFGAPRQQSRGFLDGGFQRSQPAPMRPAEMPAGTHAYAFGYGERGAPKGGGALFAQEQAPQLAQSHFRARNTDTFTTDDFTASSLYSWGRNPPAAFTGQTDRTASFQVHSAQRYMPQQHQQQQQPYYSDQPSDRMYQEAATRSHPSQFASDVAFLDGVMRHFPTGAGANGAIPTHVPAKSNGVNAEGRNGTFGYAPPLAQYRTQVQTPGDIQVQMGVQQRVTVPPTGTVVVPGVSLASPPMRLVTMRDLLNVDEAANKADKPRGRPRGNQQRAPHKRKAPRKKNPAKRQRIPQQQNEQRLQQPPMNRQSRDLVPSQNVTLAPNEITMVAKSATPMYQAFMESRAARALEQKSSIAGTNPLVPRDQTAQSRVRVPEPQPYVIQACDTVIQACDTRSDQAAGIITEGSAPNEQRRTPSKEEGTLQEAHDRIIANQRETSLVCTSVSEVATNLTSSLDKQALGLLQSNTPANMQTVDVRHTKANGQVHSLSISDNLTDRQFEQQHEPPSNAAKRPVNQDFTGNSTLNKSSRRRRTAELPNTSSVRDKQQEILRVLPASARAPVAHVSSTAIAAASSSAVHELDASHPPRVENRTVVIFCKRDFMRYQAARIWRKYQEQLKKQEEWREVRVAGKRTRYLNSRYADEFRRTAKKPNKRTGNRSRARTEKKAEGTNTRDVSFSSDRRTAADSTASAPTPANGRVEEENSLVKNFGISQATDSVGCGRLVSSGAKPDVKNDRPVTLQGAPDASQQSTHSVPAARAEDAMEIVDDSSVSNELNDSVVNTRVNGKKSTQGMLPDVNLGTTVAEISSNDKINVSGDAVDAVSGDSAITPTVNVSSNGGTHFAAATPNTKTTVADVTPPAGVGSNTTADGHADTTNSEFVDNPNIAITGETLCERIDSSASGALILCQTTEELSNSDGKGGSLTSAELTLARTNASSLSSIKHHYAGTTARNSDGCASGDTPTDLTSKNVAPLDKPSVSNEVTKNNSNASAVGVAQFEVESSSGTTGQS</sequence>
<dbReference type="EMBL" id="BSXT01001176">
    <property type="protein sequence ID" value="GMF39561.1"/>
    <property type="molecule type" value="Genomic_DNA"/>
</dbReference>
<evidence type="ECO:0000313" key="3">
    <source>
        <dbReference type="Proteomes" id="UP001165121"/>
    </source>
</evidence>
<feature type="region of interest" description="Disordered" evidence="1">
    <location>
        <begin position="369"/>
        <end position="432"/>
    </location>
</feature>
<feature type="compositionally biased region" description="Low complexity" evidence="1">
    <location>
        <begin position="40"/>
        <end position="72"/>
    </location>
</feature>
<accession>A0A9W6XHU3</accession>
<dbReference type="AlphaFoldDB" id="A0A9W6XHU3"/>
<evidence type="ECO:0000256" key="1">
    <source>
        <dbReference type="SAM" id="MobiDB-lite"/>
    </source>
</evidence>
<feature type="region of interest" description="Disordered" evidence="1">
    <location>
        <begin position="755"/>
        <end position="813"/>
    </location>
</feature>
<dbReference type="Proteomes" id="UP001165121">
    <property type="component" value="Unassembled WGS sequence"/>
</dbReference>
<organism evidence="2 3">
    <name type="scientific">Phytophthora fragariaefolia</name>
    <dbReference type="NCBI Taxonomy" id="1490495"/>
    <lineage>
        <taxon>Eukaryota</taxon>
        <taxon>Sar</taxon>
        <taxon>Stramenopiles</taxon>
        <taxon>Oomycota</taxon>
        <taxon>Peronosporomycetes</taxon>
        <taxon>Peronosporales</taxon>
        <taxon>Peronosporaceae</taxon>
        <taxon>Phytophthora</taxon>
    </lineage>
</organism>
<feature type="compositionally biased region" description="Polar residues" evidence="1">
    <location>
        <begin position="629"/>
        <end position="639"/>
    </location>
</feature>